<feature type="signal peptide" evidence="1">
    <location>
        <begin position="1"/>
        <end position="19"/>
    </location>
</feature>
<protein>
    <recommendedName>
        <fullName evidence="4">FG-GAP repeat protein</fullName>
    </recommendedName>
</protein>
<dbReference type="Proteomes" id="UP000322887">
    <property type="component" value="Chromosome"/>
</dbReference>
<proteinExistence type="predicted"/>
<reference evidence="2 3" key="1">
    <citation type="submission" date="2019-08" db="EMBL/GenBank/DDBJ databases">
        <title>Deep-cultivation of Planctomycetes and their phenomic and genomic characterization uncovers novel biology.</title>
        <authorList>
            <person name="Wiegand S."/>
            <person name="Jogler M."/>
            <person name="Boedeker C."/>
            <person name="Pinto D."/>
            <person name="Vollmers J."/>
            <person name="Rivas-Marin E."/>
            <person name="Kohn T."/>
            <person name="Peeters S.H."/>
            <person name="Heuer A."/>
            <person name="Rast P."/>
            <person name="Oberbeckmann S."/>
            <person name="Bunk B."/>
            <person name="Jeske O."/>
            <person name="Meyerdierks A."/>
            <person name="Storesund J.E."/>
            <person name="Kallscheuer N."/>
            <person name="Luecker S."/>
            <person name="Lage O.M."/>
            <person name="Pohl T."/>
            <person name="Merkel B.J."/>
            <person name="Hornburger P."/>
            <person name="Mueller R.-W."/>
            <person name="Bruemmer F."/>
            <person name="Labrenz M."/>
            <person name="Spormann A.M."/>
            <person name="Op den Camp H."/>
            <person name="Overmann J."/>
            <person name="Amann R."/>
            <person name="Jetten M.S.M."/>
            <person name="Mascher T."/>
            <person name="Medema M.H."/>
            <person name="Devos D.P."/>
            <person name="Kaster A.-K."/>
            <person name="Ovreas L."/>
            <person name="Rohde M."/>
            <person name="Galperin M.Y."/>
            <person name="Jogler C."/>
        </authorList>
    </citation>
    <scope>NUCLEOTIDE SEQUENCE [LARGE SCALE GENOMIC DNA]</scope>
    <source>
        <strain evidence="2 3">DSM 8797</strain>
    </source>
</reference>
<dbReference type="EMBL" id="CP042910">
    <property type="protein sequence ID" value="QEG17250.1"/>
    <property type="molecule type" value="Genomic_DNA"/>
</dbReference>
<name>A0ABX5YNW8_9PLAN</name>
<evidence type="ECO:0008006" key="4">
    <source>
        <dbReference type="Google" id="ProtNLM"/>
    </source>
</evidence>
<dbReference type="RefSeq" id="WP_002643686.1">
    <property type="nucleotide sequence ID" value="NZ_CP042910.1"/>
</dbReference>
<sequence length="471" mass="52335">MYRYAISLLHVLVISQSLAGETVHVVTATTSQWIYRDTRSGLGESNPVRIFASPGDTIKFQQIMSGHGVIFYRNPSNVTEIGRVVNPEEEFKILNGEKLSPVSKSRVFGRENLATRVIKDETEMITIRLAHNFRGPLYFAERVSASEGRDIMFGIIELASASRMKSISELELPENFKMSSAIDITSVRDEEWDRSLGNLSQLPNQEFIVPRQGEDPVGFNWEKWFGNLTSHLSPYLADVTWYYAVAVDLDDDDDDDVVALIETANAEPAWYAIINGVKSHVQDPGNPSDLLGEIKKFTAAVKIVIPEQVDEKRAFIKSADLNLDGRVDLVLCGGGDARITIAYQGFIAEPPGYAYANQQTLDSEIVFGIEKPRVVDVENRNDDSMPDLVICGNSNWAVFLNRIGRGFSSTDAQVLDVKPPFADASVRRFGKADLNGDHSLELIIENKAGELRAYSKSADGKYFQVKKGATR</sequence>
<keyword evidence="1" id="KW-0732">Signal</keyword>
<keyword evidence="3" id="KW-1185">Reference proteome</keyword>
<dbReference type="GeneID" id="98647656"/>
<dbReference type="InterPro" id="IPR028994">
    <property type="entry name" value="Integrin_alpha_N"/>
</dbReference>
<organism evidence="2 3">
    <name type="scientific">Gimesia maris</name>
    <dbReference type="NCBI Taxonomy" id="122"/>
    <lineage>
        <taxon>Bacteria</taxon>
        <taxon>Pseudomonadati</taxon>
        <taxon>Planctomycetota</taxon>
        <taxon>Planctomycetia</taxon>
        <taxon>Planctomycetales</taxon>
        <taxon>Planctomycetaceae</taxon>
        <taxon>Gimesia</taxon>
    </lineage>
</organism>
<evidence type="ECO:0000256" key="1">
    <source>
        <dbReference type="SAM" id="SignalP"/>
    </source>
</evidence>
<gene>
    <name evidence="2" type="ORF">GmarT_31280</name>
</gene>
<evidence type="ECO:0000313" key="3">
    <source>
        <dbReference type="Proteomes" id="UP000322887"/>
    </source>
</evidence>
<feature type="chain" id="PRO_5047270011" description="FG-GAP repeat protein" evidence="1">
    <location>
        <begin position="20"/>
        <end position="471"/>
    </location>
</feature>
<accession>A0ABX5YNW8</accession>
<evidence type="ECO:0000313" key="2">
    <source>
        <dbReference type="EMBL" id="QEG17250.1"/>
    </source>
</evidence>
<dbReference type="SUPFAM" id="SSF69318">
    <property type="entry name" value="Integrin alpha N-terminal domain"/>
    <property type="match status" value="1"/>
</dbReference>